<evidence type="ECO:0000313" key="2">
    <source>
        <dbReference type="Proteomes" id="UP001057452"/>
    </source>
</evidence>
<comment type="caution">
    <text evidence="1">The sequence shown here is derived from an EMBL/GenBank/DDBJ whole genome shotgun (WGS) entry which is preliminary data.</text>
</comment>
<reference evidence="1" key="1">
    <citation type="submission" date="2022-05" db="EMBL/GenBank/DDBJ databases">
        <title>Chromosome-level genome of Chaenocephalus aceratus.</title>
        <authorList>
            <person name="Park H."/>
        </authorList>
    </citation>
    <scope>NUCLEOTIDE SEQUENCE</scope>
    <source>
        <strain evidence="1">KU_202001</strain>
    </source>
</reference>
<accession>A0ACB9XC39</accession>
<protein>
    <submittedName>
        <fullName evidence="1">Uncharacterized protein</fullName>
    </submittedName>
</protein>
<proteinExistence type="predicted"/>
<name>A0ACB9XC39_CHAAC</name>
<dbReference type="EMBL" id="CM043791">
    <property type="protein sequence ID" value="KAI4823689.1"/>
    <property type="molecule type" value="Genomic_DNA"/>
</dbReference>
<organism evidence="1 2">
    <name type="scientific">Chaenocephalus aceratus</name>
    <name type="common">Blackfin icefish</name>
    <name type="synonym">Chaenichthys aceratus</name>
    <dbReference type="NCBI Taxonomy" id="36190"/>
    <lineage>
        <taxon>Eukaryota</taxon>
        <taxon>Metazoa</taxon>
        <taxon>Chordata</taxon>
        <taxon>Craniata</taxon>
        <taxon>Vertebrata</taxon>
        <taxon>Euteleostomi</taxon>
        <taxon>Actinopterygii</taxon>
        <taxon>Neopterygii</taxon>
        <taxon>Teleostei</taxon>
        <taxon>Neoteleostei</taxon>
        <taxon>Acanthomorphata</taxon>
        <taxon>Eupercaria</taxon>
        <taxon>Perciformes</taxon>
        <taxon>Notothenioidei</taxon>
        <taxon>Channichthyidae</taxon>
        <taxon>Chaenocephalus</taxon>
    </lineage>
</organism>
<evidence type="ECO:0000313" key="1">
    <source>
        <dbReference type="EMBL" id="KAI4823689.1"/>
    </source>
</evidence>
<dbReference type="Proteomes" id="UP001057452">
    <property type="component" value="Chromosome 7"/>
</dbReference>
<keyword evidence="2" id="KW-1185">Reference proteome</keyword>
<gene>
    <name evidence="1" type="ORF">KUCAC02_012264</name>
</gene>
<sequence length="135" mass="14561">MEETVSSRLEPEQKTLPHCSANTLTAGDLGPGLPRSVRGGTGARESCAHGQQPAAVIRQGQIASHGHGRVRPLNKAPFPYRPVGGKYGRGENWGVGDRNWKSWVLPNAPCHAPYLAWQLIILQAHGPKPPLTHTP</sequence>